<dbReference type="InterPro" id="IPR017853">
    <property type="entry name" value="GH"/>
</dbReference>
<name>A3JZ36_SAGS3</name>
<dbReference type="OrthoDB" id="8445115at2"/>
<comment type="caution">
    <text evidence="4">The sequence shown here is derived from an EMBL/GenBank/DDBJ whole genome shotgun (WGS) entry which is preliminary data.</text>
</comment>
<dbReference type="Gene3D" id="3.20.20.80">
    <property type="entry name" value="Glycosidases"/>
    <property type="match status" value="2"/>
</dbReference>
<dbReference type="Pfam" id="PF13550">
    <property type="entry name" value="Phage-tail_3"/>
    <property type="match status" value="1"/>
</dbReference>
<protein>
    <recommendedName>
        <fullName evidence="6">Host specificity protein</fullName>
    </recommendedName>
</protein>
<dbReference type="CDD" id="cd19607">
    <property type="entry name" value="GTA_TIM-barrel-like"/>
    <property type="match status" value="1"/>
</dbReference>
<evidence type="ECO:0000313" key="5">
    <source>
        <dbReference type="Proteomes" id="UP000005713"/>
    </source>
</evidence>
<dbReference type="EMBL" id="AAYA01000002">
    <property type="protein sequence ID" value="EBA09739.1"/>
    <property type="molecule type" value="Genomic_DNA"/>
</dbReference>
<dbReference type="InterPro" id="IPR056490">
    <property type="entry name" value="Rcc01698_C"/>
</dbReference>
<dbReference type="SUPFAM" id="SSF51445">
    <property type="entry name" value="(Trans)glycosidases"/>
    <property type="match status" value="1"/>
</dbReference>
<proteinExistence type="predicted"/>
<evidence type="ECO:0000259" key="1">
    <source>
        <dbReference type="Pfam" id="PF13547"/>
    </source>
</evidence>
<dbReference type="RefSeq" id="WP_005855928.1">
    <property type="nucleotide sequence ID" value="NZ_AAYA01000002.1"/>
</dbReference>
<dbReference type="InterPro" id="IPR032876">
    <property type="entry name" value="J_dom"/>
</dbReference>
<accession>A3JZ36</accession>
<dbReference type="Pfam" id="PF13547">
    <property type="entry name" value="GTA_TIM"/>
    <property type="match status" value="1"/>
</dbReference>
<dbReference type="eggNOG" id="COG3391">
    <property type="taxonomic scope" value="Bacteria"/>
</dbReference>
<dbReference type="InterPro" id="IPR025195">
    <property type="entry name" value="GTA_TIM_dom"/>
</dbReference>
<keyword evidence="5" id="KW-1185">Reference proteome</keyword>
<evidence type="ECO:0008006" key="6">
    <source>
        <dbReference type="Google" id="ProtNLM"/>
    </source>
</evidence>
<evidence type="ECO:0000259" key="3">
    <source>
        <dbReference type="Pfam" id="PF23666"/>
    </source>
</evidence>
<sequence>MATILLSAAGAAIGGSIGGSVLGLSAMAVGRFAGAAVGRAVDARLMNQRVMGQGSDVVETGQVDRFRLTGTGEGQPIAQVYGRMRVGGHVIWSTEFMEHVHESGGGGGGKGTAPRQPAQPVVRQYSYSVSLALALCEGEIASVGRVWADGAEIPLHDLDMRVYRGKADQLPDPKIEAVEGSGLVPAYRGTAYVVIEDLDLSRFGNRVPQFSFEITRPDNSASDVPDLVRGVAMIPGTGEYALATEPVYWAYQASTDALFGAGPGGVAVANVNSPSEEPDFNTSLRQLTDEVPACEATSLIVSWFGDDLRCGMCEIKPKVEQTAHDGRMPWTVSGLTRGAAGVVPQDAGRPVYGGTPTDQSVVQAIRRMNANALKVMYYPFILMEQNTGNSLENPWTGETGQPAFPWRGRITLSTAPGRAGTPDSTVAADAEVAAFFGTVSASDFTVGDGMVTYTDPAEWRYRRFILHQAALCVAAGGVDSFCIGSEMVGLTQIRGAAGFAAVAELRALAAECRALLGPGVRIGYAADWTEYFGYHPPEAPGDLYFHLDPLWSDPEIDFVGIDNYMPLSDWRDGEDHADAAWGQVHNLDYLTANIEGGEGYDWYYPTDEAREAQRREPITDEAHDEPWVWRYKDIRNWWQNRHHERIGGERQETPTDWEPGMKPVWFTELGCAAVDKGTNQPNKFLDPKSSESSLPYYSNGLRDEAIQRAYLQALLGYWMDPSNNPVSDVYEAPMLDMSRAFVWAWDARPYPWFPGNAALWSDGPNYRAGHWLNGRASGRSLASVVTEICHRVGLTQIDTSGLAGFVRGYAVPQIADARKALQPLMLAYGFDAVERDGLLVFRMRSGRSPVEIAVEDLAVSDELDGDLVETRAGAAEMSGRVRLGFLLADADHQAASEEAILPDDETHAIAETELPLALTRTEGRQIAERWLSEARVSRDSLRFALPPSCLRVGAGDTVRLPTKSGPVLARVDKVEVMEHQIVDAVRIEPDVFLPSTFTEDATRLRPFVPAVPVTPLFMDLPLTTGEEVPHAPHLAVTAEPWPGAVSVYDASQDADYLANVLVPGRAVVGITETPLLAARPGLIDPGAPLQVRLANGVLQSIGAEAFLTGGNLMAIGDGTPGNWELFQFRDATLVGEGRWLLSHRLRGQAGSDALMPHTWPVGSWVVLMNGAPRQITMAGHLRRVSRHFRIGPAQRPYDDPSYTHQVHAFDGNGLRPYRPAHLSATESAGDTTVSWVRRTRIDGDSWDGYEVPLAEDSEAYLVRVMQGSSTLREVQVSVPEWTYSALSRASDGIVGAYNISVAQISSRYGAGPFATVDLTA</sequence>
<dbReference type="Pfam" id="PF23666">
    <property type="entry name" value="Rcc01698_C"/>
    <property type="match status" value="1"/>
</dbReference>
<evidence type="ECO:0000313" key="4">
    <source>
        <dbReference type="EMBL" id="EBA09739.1"/>
    </source>
</evidence>
<feature type="domain" description="GTA TIM-barrel-like" evidence="1">
    <location>
        <begin position="459"/>
        <end position="754"/>
    </location>
</feature>
<dbReference type="Proteomes" id="UP000005713">
    <property type="component" value="Unassembled WGS sequence"/>
</dbReference>
<evidence type="ECO:0000259" key="2">
    <source>
        <dbReference type="Pfam" id="PF13550"/>
    </source>
</evidence>
<organism evidence="4 5">
    <name type="scientific">Sagittula stellata (strain ATCC 700073 / DSM 11524 / E-37)</name>
    <dbReference type="NCBI Taxonomy" id="388399"/>
    <lineage>
        <taxon>Bacteria</taxon>
        <taxon>Pseudomonadati</taxon>
        <taxon>Pseudomonadota</taxon>
        <taxon>Alphaproteobacteria</taxon>
        <taxon>Rhodobacterales</taxon>
        <taxon>Roseobacteraceae</taxon>
        <taxon>Sagittula</taxon>
    </lineage>
</organism>
<gene>
    <name evidence="4" type="ORF">SSE37_08023</name>
</gene>
<feature type="domain" description="Tip attachment protein J" evidence="2">
    <location>
        <begin position="814"/>
        <end position="974"/>
    </location>
</feature>
<feature type="domain" description="Rcc01698-like C-terminal" evidence="3">
    <location>
        <begin position="1066"/>
        <end position="1166"/>
    </location>
</feature>
<reference evidence="4 5" key="1">
    <citation type="submission" date="2006-06" db="EMBL/GenBank/DDBJ databases">
        <authorList>
            <person name="Moran M.A."/>
            <person name="Ferriera S."/>
            <person name="Johnson J."/>
            <person name="Kravitz S."/>
            <person name="Beeson K."/>
            <person name="Sutton G."/>
            <person name="Rogers Y.-H."/>
            <person name="Friedman R."/>
            <person name="Frazier M."/>
            <person name="Venter J.C."/>
        </authorList>
    </citation>
    <scope>NUCLEOTIDE SEQUENCE [LARGE SCALE GENOMIC DNA]</scope>
    <source>
        <strain evidence="4 5">E-37</strain>
    </source>
</reference>